<evidence type="ECO:0000313" key="2">
    <source>
        <dbReference type="EMBL" id="EKC76349.1"/>
    </source>
</evidence>
<feature type="non-terminal residue" evidence="2">
    <location>
        <position position="1"/>
    </location>
</feature>
<gene>
    <name evidence="2" type="ORF">LEA_04747</name>
</gene>
<sequence length="73" mass="8429">RDCRGQRAGQAGDRPLREDSQIIDFTDKDGNDTMQQQIDANYYRIKNEVRQIVADEIGRIKADPELSHLIKDK</sequence>
<proteinExistence type="predicted"/>
<dbReference type="AlphaFoldDB" id="K1U8M3"/>
<feature type="region of interest" description="Disordered" evidence="1">
    <location>
        <begin position="1"/>
        <end position="21"/>
    </location>
</feature>
<protein>
    <submittedName>
        <fullName evidence="2">TraG family protein</fullName>
    </submittedName>
</protein>
<accession>K1U8M3</accession>
<name>K1U8M3_9ZZZZ</name>
<organism evidence="2">
    <name type="scientific">human gut metagenome</name>
    <dbReference type="NCBI Taxonomy" id="408170"/>
    <lineage>
        <taxon>unclassified sequences</taxon>
        <taxon>metagenomes</taxon>
        <taxon>organismal metagenomes</taxon>
    </lineage>
</organism>
<comment type="caution">
    <text evidence="2">The sequence shown here is derived from an EMBL/GenBank/DDBJ whole genome shotgun (WGS) entry which is preliminary data.</text>
</comment>
<reference evidence="2" key="1">
    <citation type="journal article" date="2013" name="Environ. Microbiol.">
        <title>Microbiota from the distal guts of lean and obese adolescents exhibit partial functional redundancy besides clear differences in community structure.</title>
        <authorList>
            <person name="Ferrer M."/>
            <person name="Ruiz A."/>
            <person name="Lanza F."/>
            <person name="Haange S.B."/>
            <person name="Oberbach A."/>
            <person name="Till H."/>
            <person name="Bargiela R."/>
            <person name="Campoy C."/>
            <person name="Segura M.T."/>
            <person name="Richter M."/>
            <person name="von Bergen M."/>
            <person name="Seifert J."/>
            <person name="Suarez A."/>
        </authorList>
    </citation>
    <scope>NUCLEOTIDE SEQUENCE</scope>
</reference>
<evidence type="ECO:0000256" key="1">
    <source>
        <dbReference type="SAM" id="MobiDB-lite"/>
    </source>
</evidence>
<dbReference type="EMBL" id="AJWY01003112">
    <property type="protein sequence ID" value="EKC76349.1"/>
    <property type="molecule type" value="Genomic_DNA"/>
</dbReference>